<dbReference type="SUPFAM" id="SSF53474">
    <property type="entry name" value="alpha/beta-Hydrolases"/>
    <property type="match status" value="2"/>
</dbReference>
<dbReference type="AlphaFoldDB" id="A0A1H6SZV8"/>
<evidence type="ECO:0000313" key="2">
    <source>
        <dbReference type="EMBL" id="SEI73409.1"/>
    </source>
</evidence>
<keyword evidence="3" id="KW-1185">Reference proteome</keyword>
<sequence>MKYVSLTLLFVLLLSTVGLGQEDLKVIQPQWVNFTDGPNALYKYQAAQAFELLHAREEAVAQLQTLDDWKEWQKQVKAKLMEVVGPFPEKTPLHPEITRTVQKPGYRMDHLVFQSQPGFYLSGTLFIPDGLPGKAPAIVYCSGHALEAYRSVTYQHVILNLVKKGFIVFAFDPVGQGERLEYFDSKTGKPTIGGPTKQHSYPGAQAFIAGSSQAKYMIWDGIRAVDYLISRPEVDRERIGITGRSGGGTQASYIAAFDERIHASAPENYLTNFKRLWLTHGPQDAEQNFYRGISSGLDQPDLVLVRAPKPNLLIATTRDIFNIEGAKETGNQLSRIYAAYGKPENVEMVEDDAGHASTKSNREAMYAFFQKHLRHPGKPLDEPIDTLTQAELRVSPTGQLLDTYPGKTIHELSKELAVDGPEGSLSERVASSRELSGYREPAPVVDRMMTGRYQRDGYTVEKHLVKGEGGYWLPFLLFRPNEGSTEAVLYLHPEGKAADAAVGGEIEALVREGATVLAPDLLNTGEMGDGAFNGDSNFGGNSYNHWFGSILIGRSLVGLHAGDANRLVQVLQETSGKENIRGVAKGAMSAVLLHAANYSDAYQSIALIDPMISYRELVERKEYDPSLIAYSVANALPYYDLPDLLENLVDRNPLVIQGTFGSPSESGSLLPERGHLEKINYVQTEDPEARKAYLKQWLQP</sequence>
<proteinExistence type="predicted"/>
<dbReference type="PANTHER" id="PTHR22946">
    <property type="entry name" value="DIENELACTONE HYDROLASE DOMAIN-CONTAINING PROTEIN-RELATED"/>
    <property type="match status" value="1"/>
</dbReference>
<reference evidence="3" key="1">
    <citation type="submission" date="2016-10" db="EMBL/GenBank/DDBJ databases">
        <authorList>
            <person name="Varghese N."/>
            <person name="Submissions S."/>
        </authorList>
    </citation>
    <scope>NUCLEOTIDE SEQUENCE [LARGE SCALE GENOMIC DNA]</scope>
    <source>
        <strain evidence="3">IBRC-M 10761</strain>
    </source>
</reference>
<dbReference type="InterPro" id="IPR029058">
    <property type="entry name" value="AB_hydrolase_fold"/>
</dbReference>
<organism evidence="2 3">
    <name type="scientific">Cyclobacterium xiamenense</name>
    <dbReference type="NCBI Taxonomy" id="1297121"/>
    <lineage>
        <taxon>Bacteria</taxon>
        <taxon>Pseudomonadati</taxon>
        <taxon>Bacteroidota</taxon>
        <taxon>Cytophagia</taxon>
        <taxon>Cytophagales</taxon>
        <taxon>Cyclobacteriaceae</taxon>
        <taxon>Cyclobacterium</taxon>
    </lineage>
</organism>
<evidence type="ECO:0000259" key="1">
    <source>
        <dbReference type="Pfam" id="PF05448"/>
    </source>
</evidence>
<dbReference type="RefSeq" id="WP_092167839.1">
    <property type="nucleotide sequence ID" value="NZ_FNZH01000001.1"/>
</dbReference>
<dbReference type="OrthoDB" id="3668964at2"/>
<dbReference type="Pfam" id="PF05448">
    <property type="entry name" value="AXE1"/>
    <property type="match status" value="1"/>
</dbReference>
<dbReference type="EMBL" id="FNZH01000001">
    <property type="protein sequence ID" value="SEI73409.1"/>
    <property type="molecule type" value="Genomic_DNA"/>
</dbReference>
<dbReference type="Gene3D" id="3.40.50.1820">
    <property type="entry name" value="alpha/beta hydrolase"/>
    <property type="match status" value="2"/>
</dbReference>
<accession>A0A1H6SZV8</accession>
<feature type="domain" description="Acetyl xylan esterase" evidence="1">
    <location>
        <begin position="102"/>
        <end position="280"/>
    </location>
</feature>
<dbReference type="STRING" id="1416801.SAMN05192553_10128"/>
<dbReference type="InterPro" id="IPR050261">
    <property type="entry name" value="FrsA_esterase"/>
</dbReference>
<name>A0A1H6SZV8_9BACT</name>
<dbReference type="InterPro" id="IPR008391">
    <property type="entry name" value="AXE1_dom"/>
</dbReference>
<evidence type="ECO:0000313" key="3">
    <source>
        <dbReference type="Proteomes" id="UP000199403"/>
    </source>
</evidence>
<dbReference type="Proteomes" id="UP000199403">
    <property type="component" value="Unassembled WGS sequence"/>
</dbReference>
<gene>
    <name evidence="2" type="ORF">SAMN05192553_10128</name>
</gene>
<protein>
    <submittedName>
        <fullName evidence="2">Acetyl xylan esterase (AXE1)</fullName>
    </submittedName>
</protein>
<dbReference type="PANTHER" id="PTHR22946:SF8">
    <property type="entry name" value="ACETYL XYLAN ESTERASE DOMAIN-CONTAINING PROTEIN"/>
    <property type="match status" value="1"/>
</dbReference>